<dbReference type="WBParaSite" id="L893_g29316.t1">
    <property type="protein sequence ID" value="L893_g29316.t1"/>
    <property type="gene ID" value="L893_g29316"/>
</dbReference>
<feature type="region of interest" description="Disordered" evidence="1">
    <location>
        <begin position="191"/>
        <end position="212"/>
    </location>
</feature>
<feature type="region of interest" description="Disordered" evidence="1">
    <location>
        <begin position="237"/>
        <end position="288"/>
    </location>
</feature>
<evidence type="ECO:0000256" key="1">
    <source>
        <dbReference type="SAM" id="MobiDB-lite"/>
    </source>
</evidence>
<protein>
    <submittedName>
        <fullName evidence="3">Uncharacterized protein</fullName>
    </submittedName>
</protein>
<sequence length="288" mass="32639">MPKPGWVTDDILNRCILKNAELLTSMGTSRRILQHLKRPPTERAAVALERITGLPFIAARIRPPDQEDCLWEQRLSATAQQEDGEETQRQERPEVPVMANPVNVGIRIDSRGAERDLPEDLEYIHSELLEEELLDVDEVDPNEVREIIDETRKREEAAVLFEKREHYVVNARRRLINPYLLDEHGERIKVSPKPSREGTVDSRLDTGTRVSSEGSSVQYRCELLNAIRRIEELSGKESSMELVEAAEDDDSMGDGVIELSDNDSLIFAPGETDSETEDPTQRSESGIE</sequence>
<evidence type="ECO:0000313" key="3">
    <source>
        <dbReference type="WBParaSite" id="L893_g29316.t1"/>
    </source>
</evidence>
<keyword evidence="2" id="KW-1185">Reference proteome</keyword>
<reference evidence="3" key="1">
    <citation type="submission" date="2016-11" db="UniProtKB">
        <authorList>
            <consortium name="WormBaseParasite"/>
        </authorList>
    </citation>
    <scope>IDENTIFICATION</scope>
</reference>
<dbReference type="AlphaFoldDB" id="A0A1I7ZTA6"/>
<feature type="compositionally biased region" description="Basic and acidic residues" evidence="1">
    <location>
        <begin position="191"/>
        <end position="206"/>
    </location>
</feature>
<dbReference type="Proteomes" id="UP000095287">
    <property type="component" value="Unplaced"/>
</dbReference>
<accession>A0A1I7ZTA6</accession>
<name>A0A1I7ZTA6_9BILA</name>
<proteinExistence type="predicted"/>
<organism evidence="2 3">
    <name type="scientific">Steinernema glaseri</name>
    <dbReference type="NCBI Taxonomy" id="37863"/>
    <lineage>
        <taxon>Eukaryota</taxon>
        <taxon>Metazoa</taxon>
        <taxon>Ecdysozoa</taxon>
        <taxon>Nematoda</taxon>
        <taxon>Chromadorea</taxon>
        <taxon>Rhabditida</taxon>
        <taxon>Tylenchina</taxon>
        <taxon>Panagrolaimomorpha</taxon>
        <taxon>Strongyloidoidea</taxon>
        <taxon>Steinernematidae</taxon>
        <taxon>Steinernema</taxon>
    </lineage>
</organism>
<evidence type="ECO:0000313" key="2">
    <source>
        <dbReference type="Proteomes" id="UP000095287"/>
    </source>
</evidence>